<dbReference type="PANTHER" id="PTHR38460:SF1">
    <property type="entry name" value="TAUTOMERASE YOLI-RELATED"/>
    <property type="match status" value="1"/>
</dbReference>
<dbReference type="Gene3D" id="3.30.429.10">
    <property type="entry name" value="Macrophage Migration Inhibitory Factor"/>
    <property type="match status" value="1"/>
</dbReference>
<reference evidence="1 2" key="1">
    <citation type="journal article" date="2020" name="Arch. Microbiol.">
        <title>Bradyrhizobium uaiense sp. nov., a new highly efficient cowpea symbiont.</title>
        <authorList>
            <person name="Cabral Michel D."/>
            <person name="Azarias Guimaraes A."/>
            <person name="Martins da Costa E."/>
            <person name="Soares de Carvalho T."/>
            <person name="Balsanelli E."/>
            <person name="Willems A."/>
            <person name="Maltempi de Souza E."/>
            <person name="de Souza Moreira F.M."/>
        </authorList>
    </citation>
    <scope>NUCLEOTIDE SEQUENCE [LARGE SCALE GENOMIC DNA]</scope>
    <source>
        <strain evidence="1 2">UFLA 03-164</strain>
    </source>
</reference>
<dbReference type="EMBL" id="VKHP01000038">
    <property type="protein sequence ID" value="NEU96612.1"/>
    <property type="molecule type" value="Genomic_DNA"/>
</dbReference>
<protein>
    <submittedName>
        <fullName evidence="1">Tautomerase family protein</fullName>
    </submittedName>
</protein>
<dbReference type="SUPFAM" id="SSF55331">
    <property type="entry name" value="Tautomerase/MIF"/>
    <property type="match status" value="1"/>
</dbReference>
<organism evidence="1 2">
    <name type="scientific">Bradyrhizobium uaiense</name>
    <dbReference type="NCBI Taxonomy" id="2594946"/>
    <lineage>
        <taxon>Bacteria</taxon>
        <taxon>Pseudomonadati</taxon>
        <taxon>Pseudomonadota</taxon>
        <taxon>Alphaproteobacteria</taxon>
        <taxon>Hyphomicrobiales</taxon>
        <taxon>Nitrobacteraceae</taxon>
        <taxon>Bradyrhizobium</taxon>
    </lineage>
</organism>
<dbReference type="RefSeq" id="WP_163153330.1">
    <property type="nucleotide sequence ID" value="NZ_VKHP01000038.1"/>
</dbReference>
<name>A0A6P1BGI8_9BRAD</name>
<dbReference type="InterPro" id="IPR014347">
    <property type="entry name" value="Tautomerase/MIF_sf"/>
</dbReference>
<evidence type="ECO:0000313" key="1">
    <source>
        <dbReference type="EMBL" id="NEU96612.1"/>
    </source>
</evidence>
<dbReference type="AlphaFoldDB" id="A0A6P1BGI8"/>
<keyword evidence="2" id="KW-1185">Reference proteome</keyword>
<evidence type="ECO:0000313" key="2">
    <source>
        <dbReference type="Proteomes" id="UP000468531"/>
    </source>
</evidence>
<gene>
    <name evidence="1" type="ORF">FNJ47_12385</name>
</gene>
<sequence length="127" mass="14510">MPLTRVSLRRGKPAAYRKAILDSLYRAMRETFDVPEGDRFMTVSEHDDDNFAYGADYLGIRRSGDLVIIQITVSNTRPVTQKQALYRRIAELLTESPGLRAEDVFINLVEVLPENWSFGNGEAQYVR</sequence>
<dbReference type="Proteomes" id="UP000468531">
    <property type="component" value="Unassembled WGS sequence"/>
</dbReference>
<dbReference type="Pfam" id="PF14552">
    <property type="entry name" value="Tautomerase_2"/>
    <property type="match status" value="1"/>
</dbReference>
<dbReference type="InterPro" id="IPR037479">
    <property type="entry name" value="Tauto_MSAD"/>
</dbReference>
<comment type="caution">
    <text evidence="1">The sequence shown here is derived from an EMBL/GenBank/DDBJ whole genome shotgun (WGS) entry which is preliminary data.</text>
</comment>
<accession>A0A6P1BGI8</accession>
<proteinExistence type="predicted"/>
<dbReference type="PANTHER" id="PTHR38460">
    <property type="entry name" value="TAUTOMERASE YOLI-RELATED"/>
    <property type="match status" value="1"/>
</dbReference>